<dbReference type="Pfam" id="PF06156">
    <property type="entry name" value="YabA"/>
    <property type="match status" value="1"/>
</dbReference>
<protein>
    <submittedName>
        <fullName evidence="7">DNA replication initiation control protein YabA</fullName>
    </submittedName>
</protein>
<reference evidence="7" key="1">
    <citation type="submission" date="2022-05" db="EMBL/GenBank/DDBJ databases">
        <authorList>
            <person name="Oliphant S.A."/>
            <person name="Watson-Haigh N.S."/>
            <person name="Sumby K.M."/>
            <person name="Gardner J.M."/>
            <person name="Jiranek V."/>
        </authorList>
    </citation>
    <scope>NUCLEOTIDE SEQUENCE</scope>
    <source>
        <strain evidence="7">KI4_B1</strain>
    </source>
</reference>
<evidence type="ECO:0000256" key="5">
    <source>
        <dbReference type="ARBA" id="ARBA00022880"/>
    </source>
</evidence>
<name>A0A9Q8ZRY9_9LACO</name>
<keyword evidence="1" id="KW-0963">Cytoplasm</keyword>
<evidence type="ECO:0000256" key="3">
    <source>
        <dbReference type="ARBA" id="ARBA00022723"/>
    </source>
</evidence>
<dbReference type="InterPro" id="IPR010377">
    <property type="entry name" value="YabA"/>
</dbReference>
<dbReference type="Proteomes" id="UP001055911">
    <property type="component" value="Chromosome"/>
</dbReference>
<keyword evidence="8" id="KW-1185">Reference proteome</keyword>
<evidence type="ECO:0000256" key="2">
    <source>
        <dbReference type="ARBA" id="ARBA00022705"/>
    </source>
</evidence>
<feature type="coiled-coil region" evidence="6">
    <location>
        <begin position="31"/>
        <end position="58"/>
    </location>
</feature>
<keyword evidence="5" id="KW-0236">DNA replication inhibitor</keyword>
<evidence type="ECO:0000313" key="8">
    <source>
        <dbReference type="Proteomes" id="UP001055911"/>
    </source>
</evidence>
<accession>A0A9Q8ZRY9</accession>
<evidence type="ECO:0000256" key="4">
    <source>
        <dbReference type="ARBA" id="ARBA00022833"/>
    </source>
</evidence>
<keyword evidence="4" id="KW-0862">Zinc</keyword>
<evidence type="ECO:0000256" key="6">
    <source>
        <dbReference type="SAM" id="Coils"/>
    </source>
</evidence>
<sequence length="108" mass="12645">MSTKNVDEGMDDLSTQFEQMLTKITTLRTKVAAILEENSELRIENEHLRELLGAAEKKHQGVRELSQSKKNLEKLYNQGYHICNQYYGKRREENESCIFCTDIIYGER</sequence>
<dbReference type="AlphaFoldDB" id="A0A9Q8ZRY9"/>
<dbReference type="GO" id="GO:0046872">
    <property type="term" value="F:metal ion binding"/>
    <property type="evidence" value="ECO:0007669"/>
    <property type="project" value="UniProtKB-KW"/>
</dbReference>
<dbReference type="EMBL" id="CP097119">
    <property type="protein sequence ID" value="USS88708.1"/>
    <property type="molecule type" value="Genomic_DNA"/>
</dbReference>
<evidence type="ECO:0000313" key="7">
    <source>
        <dbReference type="EMBL" id="USS88708.1"/>
    </source>
</evidence>
<dbReference type="RefSeq" id="WP_252766225.1">
    <property type="nucleotide sequence ID" value="NZ_CP097117.1"/>
</dbReference>
<dbReference type="GO" id="GO:0006260">
    <property type="term" value="P:DNA replication"/>
    <property type="evidence" value="ECO:0007669"/>
    <property type="project" value="UniProtKB-KW"/>
</dbReference>
<evidence type="ECO:0000256" key="1">
    <source>
        <dbReference type="ARBA" id="ARBA00022490"/>
    </source>
</evidence>
<keyword evidence="6" id="KW-0175">Coiled coil</keyword>
<proteinExistence type="predicted"/>
<dbReference type="PIRSF" id="PIRSF021439">
    <property type="entry name" value="DUF972"/>
    <property type="match status" value="1"/>
</dbReference>
<organism evidence="7 8">
    <name type="scientific">Fructilactobacillus cliffordii</name>
    <dbReference type="NCBI Taxonomy" id="2940299"/>
    <lineage>
        <taxon>Bacteria</taxon>
        <taxon>Bacillati</taxon>
        <taxon>Bacillota</taxon>
        <taxon>Bacilli</taxon>
        <taxon>Lactobacillales</taxon>
        <taxon>Lactobacillaceae</taxon>
        <taxon>Fructilactobacillus</taxon>
    </lineage>
</organism>
<keyword evidence="2" id="KW-0235">DNA replication</keyword>
<gene>
    <name evidence="7" type="ORF">M3M40_04190</name>
</gene>
<dbReference type="GO" id="GO:0008156">
    <property type="term" value="P:negative regulation of DNA replication"/>
    <property type="evidence" value="ECO:0007669"/>
    <property type="project" value="UniProtKB-KW"/>
</dbReference>
<keyword evidence="3" id="KW-0479">Metal-binding</keyword>